<gene>
    <name evidence="3" type="ORF">SK069_14135</name>
</gene>
<dbReference type="RefSeq" id="WP_319954898.1">
    <property type="nucleotide sequence ID" value="NZ_JAXAVX010000008.1"/>
</dbReference>
<evidence type="ECO:0000313" key="3">
    <source>
        <dbReference type="EMBL" id="MDX8152742.1"/>
    </source>
</evidence>
<dbReference type="EMBL" id="JAXAVX010000008">
    <property type="protein sequence ID" value="MDX8152742.1"/>
    <property type="molecule type" value="Genomic_DNA"/>
</dbReference>
<evidence type="ECO:0000313" key="4">
    <source>
        <dbReference type="Proteomes" id="UP001277761"/>
    </source>
</evidence>
<evidence type="ECO:0000256" key="2">
    <source>
        <dbReference type="ARBA" id="ARBA00023270"/>
    </source>
</evidence>
<evidence type="ECO:0000256" key="1">
    <source>
        <dbReference type="ARBA" id="ARBA00004496"/>
    </source>
</evidence>
<dbReference type="PANTHER" id="PTHR10683:SF40">
    <property type="entry name" value="FRUCTOSE-6-PHOSPHATE ALDOLASE 1-RELATED"/>
    <property type="match status" value="1"/>
</dbReference>
<dbReference type="PROSITE" id="PS01054">
    <property type="entry name" value="TRANSALDOLASE_1"/>
    <property type="match status" value="1"/>
</dbReference>
<dbReference type="CDD" id="cd00956">
    <property type="entry name" value="Transaldolase_FSA"/>
    <property type="match status" value="1"/>
</dbReference>
<dbReference type="InterPro" id="IPR001585">
    <property type="entry name" value="TAL/FSA"/>
</dbReference>
<comment type="subcellular location">
    <subcellularLocation>
        <location evidence="1">Cytoplasm</location>
    </subcellularLocation>
</comment>
<protein>
    <submittedName>
        <fullName evidence="3">Transaldolase family protein</fullName>
    </submittedName>
</protein>
<keyword evidence="4" id="KW-1185">Reference proteome</keyword>
<dbReference type="InterPro" id="IPR013785">
    <property type="entry name" value="Aldolase_TIM"/>
</dbReference>
<name>A0ABU4VLL2_9ACTN</name>
<dbReference type="Pfam" id="PF00923">
    <property type="entry name" value="TAL_FSA"/>
    <property type="match status" value="1"/>
</dbReference>
<proteinExistence type="predicted"/>
<dbReference type="InterPro" id="IPR033919">
    <property type="entry name" value="TSA/FSA_arc/bac"/>
</dbReference>
<organism evidence="3 4">
    <name type="scientific">Patulibacter brassicae</name>
    <dbReference type="NCBI Taxonomy" id="1705717"/>
    <lineage>
        <taxon>Bacteria</taxon>
        <taxon>Bacillati</taxon>
        <taxon>Actinomycetota</taxon>
        <taxon>Thermoleophilia</taxon>
        <taxon>Solirubrobacterales</taxon>
        <taxon>Patulibacteraceae</taxon>
        <taxon>Patulibacter</taxon>
    </lineage>
</organism>
<sequence>MKLFIDTGSVAEVEEIARWGVLAGATTNPSLLAKEDGAPEDIIRRICELVDGPTSAEVVSEDADGMVAEGVALRGLDERVVVKVPFSAAGLEATARLRELGHPVNMTLVFSAPQAILAAEAGATYISSFLGRLDDIGIDSTETTREIVEAVAVNSTGAQVLAASIRHPIHVTTAAALGADVATVPGKILRQMLQHPLTASGIDQFTKDWQSRPEFAEWLKGLVAKSGATA</sequence>
<accession>A0ABU4VLL2</accession>
<comment type="caution">
    <text evidence="3">The sequence shown here is derived from an EMBL/GenBank/DDBJ whole genome shotgun (WGS) entry which is preliminary data.</text>
</comment>
<keyword evidence="2" id="KW-0704">Schiff base</keyword>
<dbReference type="Gene3D" id="3.20.20.70">
    <property type="entry name" value="Aldolase class I"/>
    <property type="match status" value="1"/>
</dbReference>
<reference evidence="3 4" key="1">
    <citation type="submission" date="2023-11" db="EMBL/GenBank/DDBJ databases">
        <authorList>
            <person name="Xu M."/>
            <person name="Jiang T."/>
        </authorList>
    </citation>
    <scope>NUCLEOTIDE SEQUENCE [LARGE SCALE GENOMIC DNA]</scope>
    <source>
        <strain evidence="3 4">SD</strain>
    </source>
</reference>
<dbReference type="PANTHER" id="PTHR10683">
    <property type="entry name" value="TRANSALDOLASE"/>
    <property type="match status" value="1"/>
</dbReference>
<dbReference type="SUPFAM" id="SSF51569">
    <property type="entry name" value="Aldolase"/>
    <property type="match status" value="1"/>
</dbReference>
<dbReference type="Proteomes" id="UP001277761">
    <property type="component" value="Unassembled WGS sequence"/>
</dbReference>
<dbReference type="InterPro" id="IPR018225">
    <property type="entry name" value="Transaldolase_AS"/>
</dbReference>